<dbReference type="OrthoDB" id="148766at2"/>
<evidence type="ECO:0000313" key="3">
    <source>
        <dbReference type="EMBL" id="RJL32894.1"/>
    </source>
</evidence>
<feature type="compositionally biased region" description="Basic and acidic residues" evidence="1">
    <location>
        <begin position="202"/>
        <end position="217"/>
    </location>
</feature>
<accession>A0A3A4BPE3</accession>
<feature type="compositionally biased region" description="Low complexity" evidence="1">
    <location>
        <begin position="191"/>
        <end position="201"/>
    </location>
</feature>
<feature type="compositionally biased region" description="Basic residues" evidence="1">
    <location>
        <begin position="84"/>
        <end position="94"/>
    </location>
</feature>
<evidence type="ECO:0000313" key="4">
    <source>
        <dbReference type="Proteomes" id="UP000265768"/>
    </source>
</evidence>
<feature type="region of interest" description="Disordered" evidence="1">
    <location>
        <begin position="141"/>
        <end position="273"/>
    </location>
</feature>
<dbReference type="Pfam" id="PF09359">
    <property type="entry name" value="VTC"/>
    <property type="match status" value="1"/>
</dbReference>
<name>A0A3A4BPE3_9ACTN</name>
<reference evidence="3 4" key="1">
    <citation type="submission" date="2018-09" db="EMBL/GenBank/DDBJ databases">
        <title>YIM 75507 draft genome.</title>
        <authorList>
            <person name="Tang S."/>
            <person name="Feng Y."/>
        </authorList>
    </citation>
    <scope>NUCLEOTIDE SEQUENCE [LARGE SCALE GENOMIC DNA]</scope>
    <source>
        <strain evidence="3 4">YIM 75507</strain>
    </source>
</reference>
<dbReference type="SUPFAM" id="SSF55154">
    <property type="entry name" value="CYTH-like phosphatases"/>
    <property type="match status" value="1"/>
</dbReference>
<dbReference type="CDD" id="cd07750">
    <property type="entry name" value="PolyPPase_VTC_like"/>
    <property type="match status" value="1"/>
</dbReference>
<evidence type="ECO:0000256" key="1">
    <source>
        <dbReference type="SAM" id="MobiDB-lite"/>
    </source>
</evidence>
<dbReference type="InterPro" id="IPR033469">
    <property type="entry name" value="CYTH-like_dom_sf"/>
</dbReference>
<organism evidence="3 4">
    <name type="scientific">Bailinhaonella thermotolerans</name>
    <dbReference type="NCBI Taxonomy" id="1070861"/>
    <lineage>
        <taxon>Bacteria</taxon>
        <taxon>Bacillati</taxon>
        <taxon>Actinomycetota</taxon>
        <taxon>Actinomycetes</taxon>
        <taxon>Streptosporangiales</taxon>
        <taxon>Streptosporangiaceae</taxon>
        <taxon>Bailinhaonella</taxon>
    </lineage>
</organism>
<keyword evidence="4" id="KW-1185">Reference proteome</keyword>
<dbReference type="Proteomes" id="UP000265768">
    <property type="component" value="Unassembled WGS sequence"/>
</dbReference>
<feature type="compositionally biased region" description="Basic and acidic residues" evidence="1">
    <location>
        <begin position="259"/>
        <end position="273"/>
    </location>
</feature>
<protein>
    <submittedName>
        <fullName evidence="3">VTC domain-containing protein</fullName>
    </submittedName>
</protein>
<dbReference type="AlphaFoldDB" id="A0A3A4BPE3"/>
<dbReference type="EMBL" id="QZEY01000004">
    <property type="protein sequence ID" value="RJL32894.1"/>
    <property type="molecule type" value="Genomic_DNA"/>
</dbReference>
<feature type="region of interest" description="Disordered" evidence="1">
    <location>
        <begin position="1"/>
        <end position="116"/>
    </location>
</feature>
<gene>
    <name evidence="3" type="ORF">D5H75_14775</name>
</gene>
<sequence length="538" mass="57460">MRNLSCAADEDPLISASSRSHPPPRESGWRARRAGPGAPEAEHSTGGTDGFPDPVRPGGRPDRDHPAGGRHLLPAPPPAGPAARVRRGERRRVHGQLAAAGPARRPRRGLRAVRGAVHHPAALQQDHPGGGGLLLRGAVAGAGQRRRGGVPLADRDPQPGPAPGDVRRGPSAPPVAGAAAGRDAGRGAPGPGRAPRGPGTPSRRDRAAADRLRDRLRAGRHGGGRPVPRPGRARRDPPAGRRGARGGRVSAPDEPLDDPLDRPLDDPLDRPLDRLLDGLPPVSLARVRERAELQTRLDRKYLVPVGAFAELIGLAGREYGVLEIGGLRRFRYSSTYFDTPGLLTYRGHVQGRRRRFKVRTRSYLDSGACMFEVKLNGARDSTDKHRMPYDIERRAELTPRARAFLAATLRKGYGEPPPEDLGPVATTTYARATLVHLAGTGRVTCDTGLVCADGTRRAAAGNGHMLLESKSPGPETPVDRLLRRLGVRPLSLSKYCVAVAVLRPSVTAAPWLPVLRRLFPDPPAESLLSGSAPGRGRR</sequence>
<evidence type="ECO:0000259" key="2">
    <source>
        <dbReference type="Pfam" id="PF09359"/>
    </source>
</evidence>
<feature type="domain" description="VTC" evidence="2">
    <location>
        <begin position="296"/>
        <end position="502"/>
    </location>
</feature>
<dbReference type="InterPro" id="IPR018966">
    <property type="entry name" value="VTC_domain"/>
</dbReference>
<proteinExistence type="predicted"/>
<comment type="caution">
    <text evidence="3">The sequence shown here is derived from an EMBL/GenBank/DDBJ whole genome shotgun (WGS) entry which is preliminary data.</text>
</comment>